<comment type="caution">
    <text evidence="1">The sequence shown here is derived from an EMBL/GenBank/DDBJ whole genome shotgun (WGS) entry which is preliminary data.</text>
</comment>
<dbReference type="EMBL" id="JARWAO010000002">
    <property type="protein sequence ID" value="MDR5895321.1"/>
    <property type="molecule type" value="Genomic_DNA"/>
</dbReference>
<reference evidence="1 2" key="1">
    <citation type="submission" date="2023-04" db="EMBL/GenBank/DDBJ databases">
        <title>A long-awaited taxogenomic arrangement of the family Halomonadaceae.</title>
        <authorList>
            <person name="De La Haba R."/>
            <person name="Chuvochina M."/>
            <person name="Wittouck S."/>
            <person name="Arahal D.R."/>
            <person name="Sanchez-Porro C."/>
            <person name="Hugenholtz P."/>
            <person name="Ventosa A."/>
        </authorList>
    </citation>
    <scope>NUCLEOTIDE SEQUENCE [LARGE SCALE GENOMIC DNA]</scope>
    <source>
        <strain evidence="1 2">DSM 22428</strain>
    </source>
</reference>
<dbReference type="RefSeq" id="WP_285835996.1">
    <property type="nucleotide sequence ID" value="NZ_JAMLJI010000001.1"/>
</dbReference>
<protein>
    <recommendedName>
        <fullName evidence="3">Cell division protein ZipA</fullName>
    </recommendedName>
</protein>
<gene>
    <name evidence="1" type="ORF">QC825_04415</name>
</gene>
<evidence type="ECO:0000313" key="2">
    <source>
        <dbReference type="Proteomes" id="UP001269375"/>
    </source>
</evidence>
<organism evidence="1 2">
    <name type="scientific">Larsenimonas suaedae</name>
    <dbReference type="NCBI Taxonomy" id="1851019"/>
    <lineage>
        <taxon>Bacteria</taxon>
        <taxon>Pseudomonadati</taxon>
        <taxon>Pseudomonadota</taxon>
        <taxon>Gammaproteobacteria</taxon>
        <taxon>Oceanospirillales</taxon>
        <taxon>Halomonadaceae</taxon>
        <taxon>Larsenimonas</taxon>
    </lineage>
</organism>
<keyword evidence="2" id="KW-1185">Reference proteome</keyword>
<sequence length="42" mass="4814">MDLRQALVMVLIGLCALAYSQFKSFQGKRKLRQLPEKTMADN</sequence>
<accession>A0ABU1GTI5</accession>
<proteinExistence type="predicted"/>
<name>A0ABU1GTI5_9GAMM</name>
<dbReference type="Proteomes" id="UP001269375">
    <property type="component" value="Unassembled WGS sequence"/>
</dbReference>
<evidence type="ECO:0000313" key="1">
    <source>
        <dbReference type="EMBL" id="MDR5895321.1"/>
    </source>
</evidence>
<evidence type="ECO:0008006" key="3">
    <source>
        <dbReference type="Google" id="ProtNLM"/>
    </source>
</evidence>